<keyword evidence="1 3" id="KW-0732">Signal</keyword>
<dbReference type="Pfam" id="PF13205">
    <property type="entry name" value="Big_5"/>
    <property type="match status" value="1"/>
</dbReference>
<reference evidence="6" key="2">
    <citation type="submission" date="2023-10" db="EMBL/GenBank/DDBJ databases">
        <title>Genome Sequence of the Bacteria from From Gut Wall in Crohn's Disease.</title>
        <authorList>
            <person name="Rodriguez-Palacios A."/>
        </authorList>
    </citation>
    <scope>NUCLEOTIDE SEQUENCE</scope>
    <source>
        <strain evidence="6">CavFT-hAR58</strain>
    </source>
</reference>
<accession>A0AA37KY92</accession>
<feature type="signal peptide" evidence="3">
    <location>
        <begin position="1"/>
        <end position="29"/>
    </location>
</feature>
<evidence type="ECO:0000256" key="2">
    <source>
        <dbReference type="SAM" id="MobiDB-lite"/>
    </source>
</evidence>
<dbReference type="InterPro" id="IPR032812">
    <property type="entry name" value="SbsA_Ig"/>
</dbReference>
<evidence type="ECO:0000259" key="4">
    <source>
        <dbReference type="Pfam" id="PF13205"/>
    </source>
</evidence>
<name>A0AA37KY92_9BACT</name>
<evidence type="ECO:0000256" key="3">
    <source>
        <dbReference type="SAM" id="SignalP"/>
    </source>
</evidence>
<dbReference type="AlphaFoldDB" id="A0AA37KY92"/>
<feature type="region of interest" description="Disordered" evidence="2">
    <location>
        <begin position="379"/>
        <end position="398"/>
    </location>
</feature>
<reference evidence="5" key="1">
    <citation type="submission" date="2022-01" db="EMBL/GenBank/DDBJ databases">
        <title>Novel bile acid biosynthetic pathways are enriched in the microbiome of centenarians.</title>
        <authorList>
            <person name="Sato Y."/>
            <person name="Atarashi K."/>
            <person name="Plichta R.D."/>
            <person name="Arai Y."/>
            <person name="Sasajima S."/>
            <person name="Kearney M.S."/>
            <person name="Suda W."/>
            <person name="Takeshita K."/>
            <person name="Sasaki T."/>
            <person name="Okamoto S."/>
            <person name="Skelly N.A."/>
            <person name="Okamura Y."/>
            <person name="Vlamakis H."/>
            <person name="Li Y."/>
            <person name="Tanoue T."/>
            <person name="Takei H."/>
            <person name="Nittono H."/>
            <person name="Narushima S."/>
            <person name="Irie J."/>
            <person name="Itoh H."/>
            <person name="Moriya K."/>
            <person name="Sugiura Y."/>
            <person name="Suematsu M."/>
            <person name="Moritoki N."/>
            <person name="Shibata S."/>
            <person name="Littman R.D."/>
            <person name="Fischbach A.M."/>
            <person name="Uwamino Y."/>
            <person name="Inoue T."/>
            <person name="Honda A."/>
            <person name="Hattori M."/>
            <person name="Murai T."/>
            <person name="Xavier J.R."/>
            <person name="Hirose N."/>
            <person name="Honda K."/>
        </authorList>
    </citation>
    <scope>NUCLEOTIDE SEQUENCE</scope>
    <source>
        <strain evidence="5">CE91-St16</strain>
    </source>
</reference>
<gene>
    <name evidence="5" type="ORF">CE91St16_33240</name>
    <name evidence="6" type="ORF">RVH17_12800</name>
</gene>
<dbReference type="Proteomes" id="UP001181347">
    <property type="component" value="Unassembled WGS sequence"/>
</dbReference>
<feature type="compositionally biased region" description="Basic and acidic residues" evidence="2">
    <location>
        <begin position="639"/>
        <end position="657"/>
    </location>
</feature>
<evidence type="ECO:0000313" key="5">
    <source>
        <dbReference type="EMBL" id="GKI20416.1"/>
    </source>
</evidence>
<sequence>MQTRKRNILRLLRAAVLLLFATAFLSRCASMMTPTGGPRDTLPPVILNMTPDNFSVNRPTVHHEKIYIEFDEFVQLKDQQKEFFTSPQMKKKPLVSMRGKGIVVQLRDTLEANTTYALNFGSAVRDNNEGNPLYSMRYVFSTGPTIDSMIFSGYTADSYKADSVSKSFIWFFPADSVENVAEYDSTIFKYKPAVIARAENNGIFIAQNLKPIPYRVYAVQDKNDNQMYEPGSDQVGFLEKSYNPAEMPDFAMWYDSIRQYVTAEPQLYLRMFTDKAFRRQLLSQTERPLQHKAMLYFGAAHPRIERIRFDSIPEDRVIVDPQTVGRDTIALWFNMPSSALPDTIKGEITYFKHDTVNVLQEVTEPLKLSWRLIETKEQEKEREKLERDRRKAEAAGEEWVEPKKENPFAYKLPLTGEINPENNLTVDFDYPLTRLDSAAMLLTLTRSDNSIEDVPVRFVRDTGLLRRWHIEAPWTSGGQYTLTIPKGAITDVAGFSNDSIVRKYTVLDPEKFATVKIHVKGKDDKAKYILQLLDGSNALKQEKRDVTTGDWQFNYVPAGEIKFRIIEDMNGNGKWDTGNVVERLQPERAEIYANDEGEDTFATKTNWEVEFSIDMNRVFAPVTMESLSRLLDEREAQRLRREAEKRAKEPKTNRNSHDQNNQNNANGFGSFGGFGGGMNNSMNSTGGMFNR</sequence>
<comment type="caution">
    <text evidence="5">The sequence shown here is derived from an EMBL/GenBank/DDBJ whole genome shotgun (WGS) entry which is preliminary data.</text>
</comment>
<feature type="domain" description="SbsA Ig-like" evidence="4">
    <location>
        <begin position="40"/>
        <end position="142"/>
    </location>
</feature>
<evidence type="ECO:0000313" key="6">
    <source>
        <dbReference type="EMBL" id="MDU0260969.1"/>
    </source>
</evidence>
<evidence type="ECO:0000313" key="7">
    <source>
        <dbReference type="Proteomes" id="UP001055105"/>
    </source>
</evidence>
<feature type="region of interest" description="Disordered" evidence="2">
    <location>
        <begin position="639"/>
        <end position="672"/>
    </location>
</feature>
<organism evidence="5 7">
    <name type="scientific">Alistipes finegoldii</name>
    <dbReference type="NCBI Taxonomy" id="214856"/>
    <lineage>
        <taxon>Bacteria</taxon>
        <taxon>Pseudomonadati</taxon>
        <taxon>Bacteroidota</taxon>
        <taxon>Bacteroidia</taxon>
        <taxon>Bacteroidales</taxon>
        <taxon>Rikenellaceae</taxon>
        <taxon>Alistipes</taxon>
    </lineage>
</organism>
<proteinExistence type="predicted"/>
<dbReference type="Proteomes" id="UP001055105">
    <property type="component" value="Unassembled WGS sequence"/>
</dbReference>
<evidence type="ECO:0000256" key="1">
    <source>
        <dbReference type="ARBA" id="ARBA00022729"/>
    </source>
</evidence>
<dbReference type="RefSeq" id="WP_237958573.1">
    <property type="nucleotide sequence ID" value="NZ_AP025581.1"/>
</dbReference>
<dbReference type="EMBL" id="JAWDES010000005">
    <property type="protein sequence ID" value="MDU0260969.1"/>
    <property type="molecule type" value="Genomic_DNA"/>
</dbReference>
<protein>
    <submittedName>
        <fullName evidence="6">Ig-like domain-containing protein</fullName>
    </submittedName>
</protein>
<dbReference type="EMBL" id="BQOL01000002">
    <property type="protein sequence ID" value="GKI20416.1"/>
    <property type="molecule type" value="Genomic_DNA"/>
</dbReference>
<feature type="chain" id="PRO_5041239144" evidence="3">
    <location>
        <begin position="30"/>
        <end position="691"/>
    </location>
</feature>